<dbReference type="GO" id="GO:0006633">
    <property type="term" value="P:fatty acid biosynthetic process"/>
    <property type="evidence" value="ECO:0007669"/>
    <property type="project" value="InterPro"/>
</dbReference>
<dbReference type="STRING" id="645134.A0A0L0H954"/>
<dbReference type="eggNOG" id="KOG2926">
    <property type="taxonomic scope" value="Eukaryota"/>
</dbReference>
<evidence type="ECO:0000256" key="2">
    <source>
        <dbReference type="ARBA" id="ARBA00013258"/>
    </source>
</evidence>
<dbReference type="VEuPathDB" id="FungiDB:SPPG_07386"/>
<dbReference type="RefSeq" id="XP_016605509.1">
    <property type="nucleotide sequence ID" value="XM_016755553.1"/>
</dbReference>
<keyword evidence="3" id="KW-0808">Transferase</keyword>
<dbReference type="Pfam" id="PF00698">
    <property type="entry name" value="Acyl_transf_1"/>
    <property type="match status" value="1"/>
</dbReference>
<evidence type="ECO:0000256" key="3">
    <source>
        <dbReference type="ARBA" id="ARBA00022679"/>
    </source>
</evidence>
<dbReference type="PANTHER" id="PTHR42681">
    <property type="entry name" value="MALONYL-COA-ACYL CARRIER PROTEIN TRANSACYLASE, MITOCHONDRIAL"/>
    <property type="match status" value="1"/>
</dbReference>
<dbReference type="SUPFAM" id="SSF55048">
    <property type="entry name" value="Probable ACP-binding domain of malonyl-CoA ACP transacylase"/>
    <property type="match status" value="1"/>
</dbReference>
<sequence length="356" mass="38597">MMRNMRKGTRLAVVTLQHSRRHLTGHTAAPGARKTAVLFPGQGAQHVGMGADIYENFKAARDVIDASDEAVGGGLKKLMFEGPQQTLTSTENAQPAILCHSIALLKVLETEFGFDINSCTYALGHSLGEYSALVATQSLSLSDAIKLVRLRGEAMHRSVDSGKTTMKALIINGDHLEDIEALMSKIERSLPEGEVAQIANINSRSQVVLSGTSKGVDYACSIIQTKGYAGRALGLPVSAPFHCDLMQPAADEMKPALDGASFNDPTIEVISNVTGMPLGNATEIQSLLHQQITKTVQWQRSIRYAKDDDVHDWVVIGPSRVLANLLRKEFPTDAIRAVATAEDVQQHGPHLCRRKR</sequence>
<dbReference type="EC" id="2.3.1.39" evidence="2"/>
<name>A0A0L0H954_SPIPD</name>
<organism evidence="7 8">
    <name type="scientific">Spizellomyces punctatus (strain DAOM BR117)</name>
    <dbReference type="NCBI Taxonomy" id="645134"/>
    <lineage>
        <taxon>Eukaryota</taxon>
        <taxon>Fungi</taxon>
        <taxon>Fungi incertae sedis</taxon>
        <taxon>Chytridiomycota</taxon>
        <taxon>Chytridiomycota incertae sedis</taxon>
        <taxon>Chytridiomycetes</taxon>
        <taxon>Spizellomycetales</taxon>
        <taxon>Spizellomycetaceae</taxon>
        <taxon>Spizellomyces</taxon>
    </lineage>
</organism>
<evidence type="ECO:0000313" key="7">
    <source>
        <dbReference type="EMBL" id="KNC97469.1"/>
    </source>
</evidence>
<protein>
    <recommendedName>
        <fullName evidence="2">[acyl-carrier-protein] S-malonyltransferase</fullName>
        <ecNumber evidence="2">2.3.1.39</ecNumber>
    </recommendedName>
</protein>
<comment type="similarity">
    <text evidence="1">Belongs to the FabD family.</text>
</comment>
<dbReference type="InterPro" id="IPR016036">
    <property type="entry name" value="Malonyl_transacylase_ACP-bd"/>
</dbReference>
<dbReference type="InterPro" id="IPR024925">
    <property type="entry name" value="Malonyl_CoA-ACP_transAc"/>
</dbReference>
<dbReference type="GO" id="GO:0004314">
    <property type="term" value="F:[acyl-carrier-protein] S-malonyltransferase activity"/>
    <property type="evidence" value="ECO:0007669"/>
    <property type="project" value="UniProtKB-EC"/>
</dbReference>
<dbReference type="Gene3D" id="3.30.70.250">
    <property type="entry name" value="Malonyl-CoA ACP transacylase, ACP-binding"/>
    <property type="match status" value="1"/>
</dbReference>
<dbReference type="Gene3D" id="3.40.366.10">
    <property type="entry name" value="Malonyl-Coenzyme A Acyl Carrier Protein, domain 2"/>
    <property type="match status" value="1"/>
</dbReference>
<accession>A0A0L0H954</accession>
<evidence type="ECO:0000256" key="1">
    <source>
        <dbReference type="ARBA" id="ARBA00008217"/>
    </source>
</evidence>
<dbReference type="PIRSF" id="PIRSF000446">
    <property type="entry name" value="Mct"/>
    <property type="match status" value="1"/>
</dbReference>
<dbReference type="SUPFAM" id="SSF52151">
    <property type="entry name" value="FabD/lysophospholipase-like"/>
    <property type="match status" value="1"/>
</dbReference>
<evidence type="ECO:0000256" key="4">
    <source>
        <dbReference type="ARBA" id="ARBA00023315"/>
    </source>
</evidence>
<feature type="domain" description="Malonyl-CoA:ACP transacylase (MAT)" evidence="6">
    <location>
        <begin position="38"/>
        <end position="356"/>
    </location>
</feature>
<evidence type="ECO:0000313" key="8">
    <source>
        <dbReference type="Proteomes" id="UP000053201"/>
    </source>
</evidence>
<dbReference type="OrthoDB" id="541883at2759"/>
<dbReference type="InterPro" id="IPR014043">
    <property type="entry name" value="Acyl_transferase_dom"/>
</dbReference>
<dbReference type="GeneID" id="27690606"/>
<dbReference type="Proteomes" id="UP000053201">
    <property type="component" value="Unassembled WGS sequence"/>
</dbReference>
<dbReference type="InterPro" id="IPR003965">
    <property type="entry name" value="Fatty_acid_synthase"/>
</dbReference>
<dbReference type="EMBL" id="KQ257464">
    <property type="protein sequence ID" value="KNC97469.1"/>
    <property type="molecule type" value="Genomic_DNA"/>
</dbReference>
<dbReference type="GO" id="GO:0005739">
    <property type="term" value="C:mitochondrion"/>
    <property type="evidence" value="ECO:0007669"/>
    <property type="project" value="TreeGrafter"/>
</dbReference>
<dbReference type="SMART" id="SM00827">
    <property type="entry name" value="PKS_AT"/>
    <property type="match status" value="1"/>
</dbReference>
<dbReference type="OMA" id="AANYNCP"/>
<proteinExistence type="inferred from homology"/>
<dbReference type="PRINTS" id="PR01483">
    <property type="entry name" value="FASYNTHASE"/>
</dbReference>
<dbReference type="PANTHER" id="PTHR42681:SF1">
    <property type="entry name" value="MALONYL-COA-ACYL CARRIER PROTEIN TRANSACYLASE, MITOCHONDRIAL"/>
    <property type="match status" value="1"/>
</dbReference>
<comment type="catalytic activity">
    <reaction evidence="5">
        <text>holo-[ACP] + malonyl-CoA = malonyl-[ACP] + CoA</text>
        <dbReference type="Rhea" id="RHEA:41792"/>
        <dbReference type="Rhea" id="RHEA-COMP:9623"/>
        <dbReference type="Rhea" id="RHEA-COMP:9685"/>
        <dbReference type="ChEBI" id="CHEBI:57287"/>
        <dbReference type="ChEBI" id="CHEBI:57384"/>
        <dbReference type="ChEBI" id="CHEBI:64479"/>
        <dbReference type="ChEBI" id="CHEBI:78449"/>
        <dbReference type="EC" id="2.3.1.39"/>
    </reaction>
</comment>
<gene>
    <name evidence="7" type="ORF">SPPG_07386</name>
</gene>
<dbReference type="GO" id="GO:0005835">
    <property type="term" value="C:fatty acid synthase complex"/>
    <property type="evidence" value="ECO:0007669"/>
    <property type="project" value="InterPro"/>
</dbReference>
<keyword evidence="4" id="KW-0012">Acyltransferase</keyword>
<evidence type="ECO:0000256" key="5">
    <source>
        <dbReference type="ARBA" id="ARBA00048462"/>
    </source>
</evidence>
<dbReference type="GO" id="GO:0004312">
    <property type="term" value="F:fatty acid synthase activity"/>
    <property type="evidence" value="ECO:0007669"/>
    <property type="project" value="InterPro"/>
</dbReference>
<dbReference type="InterPro" id="IPR001227">
    <property type="entry name" value="Ac_transferase_dom_sf"/>
</dbReference>
<dbReference type="InterPro" id="IPR050858">
    <property type="entry name" value="Mal-CoA-ACP_Trans/PKS_FabD"/>
</dbReference>
<keyword evidence="8" id="KW-1185">Reference proteome</keyword>
<evidence type="ECO:0000259" key="6">
    <source>
        <dbReference type="SMART" id="SM00827"/>
    </source>
</evidence>
<dbReference type="FunCoup" id="A0A0L0H954">
    <property type="interactions" value="280"/>
</dbReference>
<reference evidence="7 8" key="1">
    <citation type="submission" date="2009-08" db="EMBL/GenBank/DDBJ databases">
        <title>The Genome Sequence of Spizellomyces punctatus strain DAOM BR117.</title>
        <authorList>
            <consortium name="The Broad Institute Genome Sequencing Platform"/>
            <person name="Russ C."/>
            <person name="Cuomo C."/>
            <person name="Shea T."/>
            <person name="Young S.K."/>
            <person name="Zeng Q."/>
            <person name="Koehrsen M."/>
            <person name="Haas B."/>
            <person name="Borodovsky M."/>
            <person name="Guigo R."/>
            <person name="Alvarado L."/>
            <person name="Berlin A."/>
            <person name="Bochicchio J."/>
            <person name="Borenstein D."/>
            <person name="Chapman S."/>
            <person name="Chen Z."/>
            <person name="Engels R."/>
            <person name="Freedman E."/>
            <person name="Gellesch M."/>
            <person name="Goldberg J."/>
            <person name="Griggs A."/>
            <person name="Gujja S."/>
            <person name="Heiman D."/>
            <person name="Hepburn T."/>
            <person name="Howarth C."/>
            <person name="Jen D."/>
            <person name="Larson L."/>
            <person name="Lewis B."/>
            <person name="Mehta T."/>
            <person name="Park D."/>
            <person name="Pearson M."/>
            <person name="Roberts A."/>
            <person name="Saif S."/>
            <person name="Shenoy N."/>
            <person name="Sisk P."/>
            <person name="Stolte C."/>
            <person name="Sykes S."/>
            <person name="Thomson T."/>
            <person name="Walk T."/>
            <person name="White J."/>
            <person name="Yandava C."/>
            <person name="Burger G."/>
            <person name="Gray M.W."/>
            <person name="Holland P.W.H."/>
            <person name="King N."/>
            <person name="Lang F.B.F."/>
            <person name="Roger A.J."/>
            <person name="Ruiz-Trillo I."/>
            <person name="Lander E."/>
            <person name="Nusbaum C."/>
        </authorList>
    </citation>
    <scope>NUCLEOTIDE SEQUENCE [LARGE SCALE GENOMIC DNA]</scope>
    <source>
        <strain evidence="7 8">DAOM BR117</strain>
    </source>
</reference>
<dbReference type="AlphaFoldDB" id="A0A0L0H954"/>
<dbReference type="InterPro" id="IPR016035">
    <property type="entry name" value="Acyl_Trfase/lysoPLipase"/>
</dbReference>
<dbReference type="InParanoid" id="A0A0L0H954"/>